<keyword evidence="3" id="KW-0963">Cytoplasm</keyword>
<evidence type="ECO:0000256" key="8">
    <source>
        <dbReference type="ARBA" id="ARBA00023273"/>
    </source>
</evidence>
<proteinExistence type="predicted"/>
<name>A0A067RTW2_ZOONE</name>
<protein>
    <submittedName>
        <fullName evidence="10">WD repeat-containing protein C10orf79</fullName>
    </submittedName>
</protein>
<dbReference type="PANTHER" id="PTHR14885:SF1">
    <property type="entry name" value="CILIA- AND FLAGELLA-ASSOCIATED PROTEIN 43"/>
    <property type="match status" value="1"/>
</dbReference>
<feature type="coiled-coil region" evidence="9">
    <location>
        <begin position="451"/>
        <end position="485"/>
    </location>
</feature>
<dbReference type="Proteomes" id="UP000027135">
    <property type="component" value="Unassembled WGS sequence"/>
</dbReference>
<dbReference type="eggNOG" id="ENOG502QQ39">
    <property type="taxonomic scope" value="Eukaryota"/>
</dbReference>
<keyword evidence="6 9" id="KW-0175">Coiled coil</keyword>
<accession>A0A067RTW2</accession>
<gene>
    <name evidence="10" type="ORF">L798_15591</name>
</gene>
<dbReference type="GO" id="GO:0005930">
    <property type="term" value="C:axoneme"/>
    <property type="evidence" value="ECO:0007669"/>
    <property type="project" value="TreeGrafter"/>
</dbReference>
<keyword evidence="8" id="KW-0966">Cell projection</keyword>
<evidence type="ECO:0000256" key="6">
    <source>
        <dbReference type="ARBA" id="ARBA00023054"/>
    </source>
</evidence>
<keyword evidence="4" id="KW-0853">WD repeat</keyword>
<dbReference type="GO" id="GO:0060271">
    <property type="term" value="P:cilium assembly"/>
    <property type="evidence" value="ECO:0007669"/>
    <property type="project" value="TreeGrafter"/>
</dbReference>
<organism evidence="10 11">
    <name type="scientific">Zootermopsis nevadensis</name>
    <name type="common">Dampwood termite</name>
    <dbReference type="NCBI Taxonomy" id="136037"/>
    <lineage>
        <taxon>Eukaryota</taxon>
        <taxon>Metazoa</taxon>
        <taxon>Ecdysozoa</taxon>
        <taxon>Arthropoda</taxon>
        <taxon>Hexapoda</taxon>
        <taxon>Insecta</taxon>
        <taxon>Pterygota</taxon>
        <taxon>Neoptera</taxon>
        <taxon>Polyneoptera</taxon>
        <taxon>Dictyoptera</taxon>
        <taxon>Blattodea</taxon>
        <taxon>Blattoidea</taxon>
        <taxon>Termitoidae</taxon>
        <taxon>Termopsidae</taxon>
        <taxon>Zootermopsis</taxon>
    </lineage>
</organism>
<evidence type="ECO:0000256" key="3">
    <source>
        <dbReference type="ARBA" id="ARBA00022490"/>
    </source>
</evidence>
<sequence>MSKNFREQALMQMMDGVLKVRWEDEIKKDIQKPKCMIEKNPEDYNDEDLKIIKDYEEKVALHLSERESYREMLETEFQKLSQTIKNGVMKFNGQLHDLFILKLKTEAAIGQETLKMNRYMYMVHKRLSLNLKQKKLKMEVIKQESHNSALQEQIQQLKIWRNDCQAAYETAVAHEKQLEKNFKKEFPEVSQVVLEQLYKFYRRRPNMHQRARTSVILLNELSRHTASADRPSFLPPEYIEYLKGLDQIDNYSNTPPVINEDIWATLCRVRRRKVESELKAKCCALMVADSEHTLNVYQKKLAGEKQHITTLLDEVHKAKEQLLELEHDTELQIVMKQRVIEITTTGLISDFDDAVLITSKQAKSVNQLVKKAGDQKLAVMQQTTNLNQSILCKEWEHRKLRMEIKDLQNHLHNLESMKVTTDIQKFLCRRLEGISESKSILSIGREISLLKKSYEKTIQEIQEHLDDLDKKISAQNKANQKMDAKVAELTVDVNEQQLLRNLEFASRQTDVKQRMASIVKRSHLVHVMQKQHAEILALQTELELLHLKIYPTLKHEIIQE</sequence>
<evidence type="ECO:0000256" key="4">
    <source>
        <dbReference type="ARBA" id="ARBA00022574"/>
    </source>
</evidence>
<evidence type="ECO:0000256" key="2">
    <source>
        <dbReference type="ARBA" id="ARBA00004245"/>
    </source>
</evidence>
<evidence type="ECO:0000313" key="11">
    <source>
        <dbReference type="Proteomes" id="UP000027135"/>
    </source>
</evidence>
<comment type="subcellular location">
    <subcellularLocation>
        <location evidence="1">Cell projection</location>
        <location evidence="1">Cilium</location>
    </subcellularLocation>
    <subcellularLocation>
        <location evidence="2">Cytoplasm</location>
        <location evidence="2">Cytoskeleton</location>
    </subcellularLocation>
</comment>
<keyword evidence="5" id="KW-0677">Repeat</keyword>
<evidence type="ECO:0000256" key="9">
    <source>
        <dbReference type="SAM" id="Coils"/>
    </source>
</evidence>
<dbReference type="OMA" id="VAWERFC"/>
<dbReference type="Pfam" id="PF25828">
    <property type="entry name" value="CC_Cfap43"/>
    <property type="match status" value="1"/>
</dbReference>
<evidence type="ECO:0000256" key="5">
    <source>
        <dbReference type="ARBA" id="ARBA00022737"/>
    </source>
</evidence>
<dbReference type="PANTHER" id="PTHR14885">
    <property type="entry name" value="CILIA- AND FLAGELLA-ASSOCIATED PROTEIN 43-RELATED"/>
    <property type="match status" value="1"/>
</dbReference>
<reference evidence="10 11" key="1">
    <citation type="journal article" date="2014" name="Nat. Commun.">
        <title>Molecular traces of alternative social organization in a termite genome.</title>
        <authorList>
            <person name="Terrapon N."/>
            <person name="Li C."/>
            <person name="Robertson H.M."/>
            <person name="Ji L."/>
            <person name="Meng X."/>
            <person name="Booth W."/>
            <person name="Chen Z."/>
            <person name="Childers C.P."/>
            <person name="Glastad K.M."/>
            <person name="Gokhale K."/>
            <person name="Gowin J."/>
            <person name="Gronenberg W."/>
            <person name="Hermansen R.A."/>
            <person name="Hu H."/>
            <person name="Hunt B.G."/>
            <person name="Huylmans A.K."/>
            <person name="Khalil S.M."/>
            <person name="Mitchell R.D."/>
            <person name="Munoz-Torres M.C."/>
            <person name="Mustard J.A."/>
            <person name="Pan H."/>
            <person name="Reese J.T."/>
            <person name="Scharf M.E."/>
            <person name="Sun F."/>
            <person name="Vogel H."/>
            <person name="Xiao J."/>
            <person name="Yang W."/>
            <person name="Yang Z."/>
            <person name="Yang Z."/>
            <person name="Zhou J."/>
            <person name="Zhu J."/>
            <person name="Brent C.S."/>
            <person name="Elsik C.G."/>
            <person name="Goodisman M.A."/>
            <person name="Liberles D.A."/>
            <person name="Roe R.M."/>
            <person name="Vargo E.L."/>
            <person name="Vilcinskas A."/>
            <person name="Wang J."/>
            <person name="Bornberg-Bauer E."/>
            <person name="Korb J."/>
            <person name="Zhang G."/>
            <person name="Liebig J."/>
        </authorList>
    </citation>
    <scope>NUCLEOTIDE SEQUENCE [LARGE SCALE GENOMIC DNA]</scope>
    <source>
        <tissue evidence="10">Whole organism</tissue>
    </source>
</reference>
<keyword evidence="11" id="KW-1185">Reference proteome</keyword>
<dbReference type="AlphaFoldDB" id="A0A067RTW2"/>
<evidence type="ECO:0000256" key="7">
    <source>
        <dbReference type="ARBA" id="ARBA00023212"/>
    </source>
</evidence>
<dbReference type="InParanoid" id="A0A067RTW2"/>
<evidence type="ECO:0000313" key="10">
    <source>
        <dbReference type="EMBL" id="KDR23284.1"/>
    </source>
</evidence>
<dbReference type="EMBL" id="KK852468">
    <property type="protein sequence ID" value="KDR23284.1"/>
    <property type="molecule type" value="Genomic_DNA"/>
</dbReference>
<evidence type="ECO:0000256" key="1">
    <source>
        <dbReference type="ARBA" id="ARBA00004138"/>
    </source>
</evidence>
<keyword evidence="7" id="KW-0206">Cytoskeleton</keyword>